<dbReference type="AlphaFoldDB" id="A0A5R9GSC9"/>
<dbReference type="PANTHER" id="PTHR47354:SF5">
    <property type="entry name" value="PROTEIN RFBI"/>
    <property type="match status" value="1"/>
</dbReference>
<dbReference type="Pfam" id="PF00175">
    <property type="entry name" value="NAD_binding_1"/>
    <property type="match status" value="1"/>
</dbReference>
<protein>
    <submittedName>
        <fullName evidence="2">Hydrogenase</fullName>
    </submittedName>
</protein>
<dbReference type="InterPro" id="IPR050415">
    <property type="entry name" value="MRET"/>
</dbReference>
<reference evidence="2 3" key="1">
    <citation type="journal article" date="2019" name="Appl. Environ. Microbiol.">
        <title>Environmental Evidence and Genomic Insight of Iron-oxidizing Bacteria Preference Towards More Corrosion Resistant Stainless Steel at Higher Salinities.</title>
        <authorList>
            <person name="Garrison C.E."/>
            <person name="Price K.A."/>
            <person name="Field E.K."/>
        </authorList>
    </citation>
    <scope>NUCLEOTIDE SEQUENCE [LARGE SCALE GENOMIC DNA]</scope>
    <source>
        <strain evidence="2 3">P3</strain>
    </source>
</reference>
<accession>A0A5R9GSC9</accession>
<dbReference type="GO" id="GO:0016491">
    <property type="term" value="F:oxidoreductase activity"/>
    <property type="evidence" value="ECO:0007669"/>
    <property type="project" value="InterPro"/>
</dbReference>
<gene>
    <name evidence="2" type="ORF">FEF65_01950</name>
</gene>
<dbReference type="InterPro" id="IPR039261">
    <property type="entry name" value="FNR_nucleotide-bd"/>
</dbReference>
<comment type="caution">
    <text evidence="2">The sequence shown here is derived from an EMBL/GenBank/DDBJ whole genome shotgun (WGS) entry which is preliminary data.</text>
</comment>
<name>A0A5R9GSC9_9PROT</name>
<dbReference type="PANTHER" id="PTHR47354">
    <property type="entry name" value="NADH OXIDOREDUCTASE HCR"/>
    <property type="match status" value="1"/>
</dbReference>
<evidence type="ECO:0000313" key="2">
    <source>
        <dbReference type="EMBL" id="TLS68780.1"/>
    </source>
</evidence>
<dbReference type="Proteomes" id="UP000306585">
    <property type="component" value="Unassembled WGS sequence"/>
</dbReference>
<dbReference type="InterPro" id="IPR012165">
    <property type="entry name" value="Cyt_c3_hydrogenase_gsu"/>
</dbReference>
<dbReference type="OrthoDB" id="581532at2"/>
<dbReference type="PIRSF" id="PIRSF006816">
    <property type="entry name" value="Cyc3_hyd_g"/>
    <property type="match status" value="1"/>
</dbReference>
<dbReference type="InterPro" id="IPR017927">
    <property type="entry name" value="FAD-bd_FR_type"/>
</dbReference>
<dbReference type="PRINTS" id="PR00410">
    <property type="entry name" value="PHEHYDRXLASE"/>
</dbReference>
<proteinExistence type="predicted"/>
<dbReference type="GO" id="GO:0006221">
    <property type="term" value="P:pyrimidine nucleotide biosynthetic process"/>
    <property type="evidence" value="ECO:0007669"/>
    <property type="project" value="InterPro"/>
</dbReference>
<dbReference type="GO" id="GO:0050660">
    <property type="term" value="F:flavin adenine dinucleotide binding"/>
    <property type="evidence" value="ECO:0007669"/>
    <property type="project" value="InterPro"/>
</dbReference>
<dbReference type="InterPro" id="IPR001433">
    <property type="entry name" value="OxRdtase_FAD/NAD-bd"/>
</dbReference>
<dbReference type="GO" id="GO:0051537">
    <property type="term" value="F:2 iron, 2 sulfur cluster binding"/>
    <property type="evidence" value="ECO:0007669"/>
    <property type="project" value="InterPro"/>
</dbReference>
<keyword evidence="3" id="KW-1185">Reference proteome</keyword>
<dbReference type="RefSeq" id="WP_138238398.1">
    <property type="nucleotide sequence ID" value="NZ_VBRZ01000006.1"/>
</dbReference>
<evidence type="ECO:0000259" key="1">
    <source>
        <dbReference type="PROSITE" id="PS51384"/>
    </source>
</evidence>
<dbReference type="InterPro" id="IPR017938">
    <property type="entry name" value="Riboflavin_synthase-like_b-brl"/>
</dbReference>
<feature type="domain" description="FAD-binding FR-type" evidence="1">
    <location>
        <begin position="1"/>
        <end position="102"/>
    </location>
</feature>
<dbReference type="PROSITE" id="PS51384">
    <property type="entry name" value="FAD_FR"/>
    <property type="match status" value="1"/>
</dbReference>
<evidence type="ECO:0000313" key="3">
    <source>
        <dbReference type="Proteomes" id="UP000306585"/>
    </source>
</evidence>
<dbReference type="SUPFAM" id="SSF52343">
    <property type="entry name" value="Ferredoxin reductase-like, C-terminal NADP-linked domain"/>
    <property type="match status" value="1"/>
</dbReference>
<dbReference type="Gene3D" id="3.40.50.80">
    <property type="entry name" value="Nucleotide-binding domain of ferredoxin-NADP reductase (FNR) module"/>
    <property type="match status" value="1"/>
</dbReference>
<dbReference type="Gene3D" id="2.40.30.10">
    <property type="entry name" value="Translation factors"/>
    <property type="match status" value="1"/>
</dbReference>
<dbReference type="EMBL" id="VBRY01000002">
    <property type="protein sequence ID" value="TLS68780.1"/>
    <property type="molecule type" value="Genomic_DNA"/>
</dbReference>
<organism evidence="2 3">
    <name type="scientific">Mariprofundus erugo</name>
    <dbReference type="NCBI Taxonomy" id="2528639"/>
    <lineage>
        <taxon>Bacteria</taxon>
        <taxon>Pseudomonadati</taxon>
        <taxon>Pseudomonadota</taxon>
        <taxon>Candidatius Mariprofundia</taxon>
        <taxon>Mariprofundales</taxon>
        <taxon>Mariprofundaceae</taxon>
        <taxon>Mariprofundus</taxon>
    </lineage>
</organism>
<dbReference type="SUPFAM" id="SSF63380">
    <property type="entry name" value="Riboflavin synthase domain-like"/>
    <property type="match status" value="1"/>
</dbReference>
<sequence>MRVKENIRIVDPACGDTVMQLVLEPVDGSQVKPFTAGQFVRIAVPGLKEPAPGYFAIASGPEVTSSYEFYIKNAGPLSAHLCALQPGDELDLEGPMGKGFNLEAYKGSDIYLIGVGTGIAPLRSVWSHIIHHRSDFGKVAIYAGFLTSLHQLLTDELTDLSHHGIEVSITLETGHENWDGPIGYVQHALEQDDIDGSNAIACLAGMSAMVDACTETLHHLGFDDSRILLNY</sequence>